<accession>A0A1I5M779</accession>
<proteinExistence type="predicted"/>
<dbReference type="OrthoDB" id="953681at2"/>
<keyword evidence="3" id="KW-1185">Reference proteome</keyword>
<dbReference type="STRING" id="1079859.SAMN04515674_101156"/>
<evidence type="ECO:0000313" key="3">
    <source>
        <dbReference type="Proteomes" id="UP000199306"/>
    </source>
</evidence>
<dbReference type="Proteomes" id="UP000199306">
    <property type="component" value="Unassembled WGS sequence"/>
</dbReference>
<reference evidence="2 3" key="1">
    <citation type="submission" date="2016-10" db="EMBL/GenBank/DDBJ databases">
        <authorList>
            <person name="de Groot N.N."/>
        </authorList>
    </citation>
    <scope>NUCLEOTIDE SEQUENCE [LARGE SCALE GENOMIC DNA]</scope>
    <source>
        <strain evidence="3">E92,LMG 26720,CCM 7988</strain>
    </source>
</reference>
<evidence type="ECO:0000313" key="2">
    <source>
        <dbReference type="EMBL" id="SFP05167.1"/>
    </source>
</evidence>
<dbReference type="RefSeq" id="WP_092010647.1">
    <property type="nucleotide sequence ID" value="NZ_FOXH01000001.1"/>
</dbReference>
<name>A0A1I5M779_9BACT</name>
<evidence type="ECO:0008006" key="4">
    <source>
        <dbReference type="Google" id="ProtNLM"/>
    </source>
</evidence>
<keyword evidence="1" id="KW-0732">Signal</keyword>
<dbReference type="EMBL" id="FOXH01000001">
    <property type="protein sequence ID" value="SFP05167.1"/>
    <property type="molecule type" value="Genomic_DNA"/>
</dbReference>
<protein>
    <recommendedName>
        <fullName evidence="4">Peptidase family M48</fullName>
    </recommendedName>
</protein>
<organism evidence="2 3">
    <name type="scientific">Pseudarcicella hirudinis</name>
    <dbReference type="NCBI Taxonomy" id="1079859"/>
    <lineage>
        <taxon>Bacteria</taxon>
        <taxon>Pseudomonadati</taxon>
        <taxon>Bacteroidota</taxon>
        <taxon>Cytophagia</taxon>
        <taxon>Cytophagales</taxon>
        <taxon>Flectobacillaceae</taxon>
        <taxon>Pseudarcicella</taxon>
    </lineage>
</organism>
<evidence type="ECO:0000256" key="1">
    <source>
        <dbReference type="SAM" id="SignalP"/>
    </source>
</evidence>
<feature type="signal peptide" evidence="1">
    <location>
        <begin position="1"/>
        <end position="20"/>
    </location>
</feature>
<dbReference type="AlphaFoldDB" id="A0A1I5M779"/>
<gene>
    <name evidence="2" type="ORF">SAMN04515674_101156</name>
</gene>
<feature type="chain" id="PRO_5011733885" description="Peptidase family M48" evidence="1">
    <location>
        <begin position="21"/>
        <end position="570"/>
    </location>
</feature>
<sequence>MKKIYGLIAIILITNFSAFCQNTKCECEDVLNNRNPDKSFFPLKDATKEKIDKWVNKIFLPIYNEALRARGLPQFIRLEVNVFSVNCVSGYGALAKKCEKEKINGNPLMILYDEQFINKIDLKNELNTLFVLAHELGHIVSDHYHSTLPYDESYDNYLKKLNKSYYREEQDNRDKKKMTISEKHLEELTADGFAIWFLRKFYEKNQSNKAIARQFDPKNLLQIFPSIEELEPAKCKESDSHPGCKRRQYFISKLMASGNWEQVMNFKKNIRSFASEYIDSTYTILSKKEIEQMGQIAKRAREKITGDSLKRIGEHFLNKEQYLKADSYFKQSIAIYSNLVYPEDSADVAQKLEELKQILSVRSFSRLSLLGGLDFIKPHLVSGNESVNATNAGIGFAGLRLGRYSYTRKLGYEIDFKYALQTLQFDTYKDEASAIERFNSSSIYIQPRIAFKLISDVRDNNTRGLILSVGPSLMYPLNFKYQNFSVGGGNTLGVTMKPSAGINFGLGYEYLHRKLTGSTWNHWRVSLNGGYQPLKFESEQLVNQNYSAGFWLLGLDFTLGILPKFLIKKE</sequence>